<dbReference type="GO" id="GO:0016491">
    <property type="term" value="F:oxidoreductase activity"/>
    <property type="evidence" value="ECO:0007669"/>
    <property type="project" value="UniProtKB-KW"/>
</dbReference>
<keyword evidence="5" id="KW-1185">Reference proteome</keyword>
<dbReference type="InterPro" id="IPR036291">
    <property type="entry name" value="NAD(P)-bd_dom_sf"/>
</dbReference>
<name>A0A7H0I512_9ACTN</name>
<reference evidence="4 5" key="1">
    <citation type="submission" date="2020-08" db="EMBL/GenBank/DDBJ databases">
        <title>A novel species.</title>
        <authorList>
            <person name="Gao J."/>
        </authorList>
    </citation>
    <scope>NUCLEOTIDE SEQUENCE [LARGE SCALE GENOMIC DNA]</scope>
    <source>
        <strain evidence="4 5">CRPJ-33</strain>
        <plasmid evidence="4 5">unnamed2</plasmid>
    </source>
</reference>
<feature type="domain" description="Gfo/Idh/MocA-like oxidoreductase N-terminal" evidence="2">
    <location>
        <begin position="4"/>
        <end position="114"/>
    </location>
</feature>
<evidence type="ECO:0000259" key="3">
    <source>
        <dbReference type="Pfam" id="PF22725"/>
    </source>
</evidence>
<dbReference type="PANTHER" id="PTHR43818">
    <property type="entry name" value="BCDNA.GH03377"/>
    <property type="match status" value="1"/>
</dbReference>
<feature type="domain" description="GFO/IDH/MocA-like oxidoreductase" evidence="3">
    <location>
        <begin position="142"/>
        <end position="241"/>
    </location>
</feature>
<gene>
    <name evidence="4" type="ORF">IAG43_33590</name>
</gene>
<dbReference type="Gene3D" id="3.40.50.720">
    <property type="entry name" value="NAD(P)-binding Rossmann-like Domain"/>
    <property type="match status" value="1"/>
</dbReference>
<dbReference type="PANTHER" id="PTHR43818:SF11">
    <property type="entry name" value="BCDNA.GH03377"/>
    <property type="match status" value="1"/>
</dbReference>
<dbReference type="AlphaFoldDB" id="A0A7H0I512"/>
<geneLocation type="plasmid" evidence="4 5">
    <name>unnamed2</name>
</geneLocation>
<keyword evidence="1" id="KW-0560">Oxidoreductase</keyword>
<dbReference type="Gene3D" id="3.30.360.10">
    <property type="entry name" value="Dihydrodipicolinate Reductase, domain 2"/>
    <property type="match status" value="1"/>
</dbReference>
<evidence type="ECO:0000256" key="1">
    <source>
        <dbReference type="ARBA" id="ARBA00023002"/>
    </source>
</evidence>
<evidence type="ECO:0000259" key="2">
    <source>
        <dbReference type="Pfam" id="PF01408"/>
    </source>
</evidence>
<dbReference type="RefSeq" id="WP_187744921.1">
    <property type="nucleotide sequence ID" value="NZ_CP060826.1"/>
</dbReference>
<evidence type="ECO:0000313" key="5">
    <source>
        <dbReference type="Proteomes" id="UP000516230"/>
    </source>
</evidence>
<dbReference type="InterPro" id="IPR000683">
    <property type="entry name" value="Gfo/Idh/MocA-like_OxRdtase_N"/>
</dbReference>
<sequence length="312" mass="32071">MSLGVGIVGHGSAGRQHLAALRDVSGARAVAVLEDDPAAGTGGLPRADSWPALLADPDVGLVALCVPPGGRARLAIEALEAGKAVLLEKPPTTSAEEHAAVLAAARSAGRPVGVMLQHRLRLPEPALATDWTGPEVTAVLEVSRYRAPEHYLRAGWRSDPAVSFGGIAAHLGVHYLDLACQLLGTPAAVDLAPVRRRAPGIDSRVAGTVSFEGGATLSFAVTAESPARTERLHLLGPGGALLVADGRVTTTGADGVGTTWPAAPTPALRSEVYREMVHAVATGLPPRRCHLQGALGVTDILARVGRETAVTR</sequence>
<dbReference type="InterPro" id="IPR050463">
    <property type="entry name" value="Gfo/Idh/MocA_oxidrdct_glycsds"/>
</dbReference>
<keyword evidence="4" id="KW-0614">Plasmid</keyword>
<accession>A0A7H0I512</accession>
<evidence type="ECO:0000313" key="4">
    <source>
        <dbReference type="EMBL" id="QNP67878.1"/>
    </source>
</evidence>
<dbReference type="SUPFAM" id="SSF51735">
    <property type="entry name" value="NAD(P)-binding Rossmann-fold domains"/>
    <property type="match status" value="1"/>
</dbReference>
<dbReference type="KEGG" id="sgj:IAG43_33590"/>
<dbReference type="Pfam" id="PF22725">
    <property type="entry name" value="GFO_IDH_MocA_C3"/>
    <property type="match status" value="1"/>
</dbReference>
<dbReference type="InterPro" id="IPR055170">
    <property type="entry name" value="GFO_IDH_MocA-like_dom"/>
</dbReference>
<proteinExistence type="predicted"/>
<protein>
    <submittedName>
        <fullName evidence="4">Gfo/Idh/MocA family oxidoreductase</fullName>
    </submittedName>
</protein>
<organism evidence="4 5">
    <name type="scientific">Streptomyces genisteinicus</name>
    <dbReference type="NCBI Taxonomy" id="2768068"/>
    <lineage>
        <taxon>Bacteria</taxon>
        <taxon>Bacillati</taxon>
        <taxon>Actinomycetota</taxon>
        <taxon>Actinomycetes</taxon>
        <taxon>Kitasatosporales</taxon>
        <taxon>Streptomycetaceae</taxon>
        <taxon>Streptomyces</taxon>
    </lineage>
</organism>
<dbReference type="GO" id="GO:0000166">
    <property type="term" value="F:nucleotide binding"/>
    <property type="evidence" value="ECO:0007669"/>
    <property type="project" value="InterPro"/>
</dbReference>
<dbReference type="SUPFAM" id="SSF55347">
    <property type="entry name" value="Glyceraldehyde-3-phosphate dehydrogenase-like, C-terminal domain"/>
    <property type="match status" value="1"/>
</dbReference>
<dbReference type="Proteomes" id="UP000516230">
    <property type="component" value="Plasmid unnamed2"/>
</dbReference>
<dbReference type="EMBL" id="CP060826">
    <property type="protein sequence ID" value="QNP67878.1"/>
    <property type="molecule type" value="Genomic_DNA"/>
</dbReference>
<dbReference type="Pfam" id="PF01408">
    <property type="entry name" value="GFO_IDH_MocA"/>
    <property type="match status" value="1"/>
</dbReference>